<dbReference type="EMBL" id="JBANQN010000004">
    <property type="protein sequence ID" value="KAK6792112.1"/>
    <property type="molecule type" value="Genomic_DNA"/>
</dbReference>
<name>A0AAN8TW08_SOLBU</name>
<accession>A0AAN8TW08</accession>
<gene>
    <name evidence="1" type="ORF">RDI58_011193</name>
</gene>
<dbReference type="Proteomes" id="UP001371456">
    <property type="component" value="Unassembled WGS sequence"/>
</dbReference>
<protein>
    <submittedName>
        <fullName evidence="1">Uncharacterized protein</fullName>
    </submittedName>
</protein>
<keyword evidence="2" id="KW-1185">Reference proteome</keyword>
<evidence type="ECO:0000313" key="1">
    <source>
        <dbReference type="EMBL" id="KAK6792112.1"/>
    </source>
</evidence>
<sequence>MGEEKMSK</sequence>
<organism evidence="1 2">
    <name type="scientific">Solanum bulbocastanum</name>
    <name type="common">Wild potato</name>
    <dbReference type="NCBI Taxonomy" id="147425"/>
    <lineage>
        <taxon>Eukaryota</taxon>
        <taxon>Viridiplantae</taxon>
        <taxon>Streptophyta</taxon>
        <taxon>Embryophyta</taxon>
        <taxon>Tracheophyta</taxon>
        <taxon>Spermatophyta</taxon>
        <taxon>Magnoliopsida</taxon>
        <taxon>eudicotyledons</taxon>
        <taxon>Gunneridae</taxon>
        <taxon>Pentapetalae</taxon>
        <taxon>asterids</taxon>
        <taxon>lamiids</taxon>
        <taxon>Solanales</taxon>
        <taxon>Solanaceae</taxon>
        <taxon>Solanoideae</taxon>
        <taxon>Solaneae</taxon>
        <taxon>Solanum</taxon>
    </lineage>
</organism>
<reference evidence="1 2" key="1">
    <citation type="submission" date="2024-02" db="EMBL/GenBank/DDBJ databases">
        <title>de novo genome assembly of Solanum bulbocastanum strain 11H21.</title>
        <authorList>
            <person name="Hosaka A.J."/>
        </authorList>
    </citation>
    <scope>NUCLEOTIDE SEQUENCE [LARGE SCALE GENOMIC DNA]</scope>
    <source>
        <tissue evidence="1">Young leaves</tissue>
    </source>
</reference>
<proteinExistence type="predicted"/>
<evidence type="ECO:0000313" key="2">
    <source>
        <dbReference type="Proteomes" id="UP001371456"/>
    </source>
</evidence>
<comment type="caution">
    <text evidence="1">The sequence shown here is derived from an EMBL/GenBank/DDBJ whole genome shotgun (WGS) entry which is preliminary data.</text>
</comment>